<comment type="caution">
    <text evidence="2">The sequence shown here is derived from an EMBL/GenBank/DDBJ whole genome shotgun (WGS) entry which is preliminary data.</text>
</comment>
<organism evidence="2 3">
    <name type="scientific">Oryza meyeriana var. granulata</name>
    <dbReference type="NCBI Taxonomy" id="110450"/>
    <lineage>
        <taxon>Eukaryota</taxon>
        <taxon>Viridiplantae</taxon>
        <taxon>Streptophyta</taxon>
        <taxon>Embryophyta</taxon>
        <taxon>Tracheophyta</taxon>
        <taxon>Spermatophyta</taxon>
        <taxon>Magnoliopsida</taxon>
        <taxon>Liliopsida</taxon>
        <taxon>Poales</taxon>
        <taxon>Poaceae</taxon>
        <taxon>BOP clade</taxon>
        <taxon>Oryzoideae</taxon>
        <taxon>Oryzeae</taxon>
        <taxon>Oryzinae</taxon>
        <taxon>Oryza</taxon>
        <taxon>Oryza meyeriana</taxon>
    </lineage>
</organism>
<name>A0A6G1CG83_9ORYZ</name>
<sequence length="59" mass="6479">MSISAILSTTFDHRAPPSIPYPLILCCLVLITASQFVTLLPTTRPHLQINIDTMGKLVD</sequence>
<feature type="transmembrane region" description="Helical" evidence="1">
    <location>
        <begin position="20"/>
        <end position="40"/>
    </location>
</feature>
<dbReference type="Pfam" id="PF12056">
    <property type="entry name" value="DUF3537"/>
    <property type="match status" value="1"/>
</dbReference>
<evidence type="ECO:0000313" key="3">
    <source>
        <dbReference type="Proteomes" id="UP000479710"/>
    </source>
</evidence>
<dbReference type="InterPro" id="IPR021924">
    <property type="entry name" value="DUF3537"/>
</dbReference>
<protein>
    <submittedName>
        <fullName evidence="2">Uncharacterized protein</fullName>
    </submittedName>
</protein>
<proteinExistence type="predicted"/>
<evidence type="ECO:0000256" key="1">
    <source>
        <dbReference type="SAM" id="Phobius"/>
    </source>
</evidence>
<keyword evidence="1" id="KW-0812">Transmembrane</keyword>
<keyword evidence="1" id="KW-0472">Membrane</keyword>
<dbReference type="Proteomes" id="UP000479710">
    <property type="component" value="Unassembled WGS sequence"/>
</dbReference>
<keyword evidence="1" id="KW-1133">Transmembrane helix</keyword>
<dbReference type="EMBL" id="SPHZ02000009">
    <property type="protein sequence ID" value="KAF0899047.1"/>
    <property type="molecule type" value="Genomic_DNA"/>
</dbReference>
<gene>
    <name evidence="2" type="ORF">E2562_012900</name>
</gene>
<dbReference type="AlphaFoldDB" id="A0A6G1CG83"/>
<keyword evidence="3" id="KW-1185">Reference proteome</keyword>
<reference evidence="2 3" key="1">
    <citation type="submission" date="2019-11" db="EMBL/GenBank/DDBJ databases">
        <title>Whole genome sequence of Oryza granulata.</title>
        <authorList>
            <person name="Li W."/>
        </authorList>
    </citation>
    <scope>NUCLEOTIDE SEQUENCE [LARGE SCALE GENOMIC DNA]</scope>
    <source>
        <strain evidence="3">cv. Menghai</strain>
        <tissue evidence="2">Leaf</tissue>
    </source>
</reference>
<accession>A0A6G1CG83</accession>
<evidence type="ECO:0000313" key="2">
    <source>
        <dbReference type="EMBL" id="KAF0899047.1"/>
    </source>
</evidence>